<dbReference type="EMBL" id="JAHXZJ010001119">
    <property type="protein sequence ID" value="KAH0554159.1"/>
    <property type="molecule type" value="Genomic_DNA"/>
</dbReference>
<dbReference type="InterPro" id="IPR036398">
    <property type="entry name" value="CA_dom_sf"/>
</dbReference>
<evidence type="ECO:0000313" key="4">
    <source>
        <dbReference type="Proteomes" id="UP000826195"/>
    </source>
</evidence>
<comment type="similarity">
    <text evidence="1">Belongs to the alpha-carbonic anhydrase family.</text>
</comment>
<dbReference type="SUPFAM" id="SSF51069">
    <property type="entry name" value="Carbonic anhydrase"/>
    <property type="match status" value="1"/>
</dbReference>
<dbReference type="Gene3D" id="3.10.200.10">
    <property type="entry name" value="Alpha carbonic anhydrase"/>
    <property type="match status" value="1"/>
</dbReference>
<feature type="domain" description="Alpha-carbonic anhydrase" evidence="2">
    <location>
        <begin position="63"/>
        <end position="329"/>
    </location>
</feature>
<dbReference type="PANTHER" id="PTHR18952">
    <property type="entry name" value="CARBONIC ANHYDRASE"/>
    <property type="match status" value="1"/>
</dbReference>
<accession>A0AAV7IJZ7</accession>
<name>A0AAV7IJZ7_COTGL</name>
<dbReference type="PANTHER" id="PTHR18952:SF124">
    <property type="entry name" value="CARBONIC ANHYDRASE 7"/>
    <property type="match status" value="1"/>
</dbReference>
<dbReference type="PROSITE" id="PS51144">
    <property type="entry name" value="ALPHA_CA_2"/>
    <property type="match status" value="1"/>
</dbReference>
<keyword evidence="4" id="KW-1185">Reference proteome</keyword>
<dbReference type="InterPro" id="IPR001148">
    <property type="entry name" value="CA_dom"/>
</dbReference>
<dbReference type="InterPro" id="IPR023561">
    <property type="entry name" value="Carbonic_anhydrase_a-class"/>
</dbReference>
<sequence>MVGTVARGTPGGFRPGQDNLMEFIPYTAELEVALSILYPPFFPDHRVSPFIMSPFTPRDSPLLSFIHAALHEKNLLQVPHKPDYDNLWANKYPNCGGLQQSPINLDEIERDDTHSVSMRFKDYDVVPDSMKVENKGHTVQVTPTWYTTIPAVIKDGVLYEVQQMHFHWGSNNDEGSEHIFEDRKTVLELHIVHWNPELGDFDGQQGEGILVVGLLYEIGKDDDDYSNSLFNILNYAFKIEEPKSGPVYIKPFGLESLFYDNNSTKFLTYIGSLTTPPCSEGVSWVVLNFPSTVNDYQMNLFRSFELDDWDDHNNRPVQKINGRKLTEVTRTDI</sequence>
<protein>
    <recommendedName>
        <fullName evidence="2">Alpha-carbonic anhydrase domain-containing protein</fullName>
    </recommendedName>
</protein>
<evidence type="ECO:0000259" key="2">
    <source>
        <dbReference type="PROSITE" id="PS51144"/>
    </source>
</evidence>
<dbReference type="Pfam" id="PF00194">
    <property type="entry name" value="Carb_anhydrase"/>
    <property type="match status" value="1"/>
</dbReference>
<proteinExistence type="inferred from homology"/>
<evidence type="ECO:0000256" key="1">
    <source>
        <dbReference type="ARBA" id="ARBA00010718"/>
    </source>
</evidence>
<evidence type="ECO:0000313" key="3">
    <source>
        <dbReference type="EMBL" id="KAH0554159.1"/>
    </source>
</evidence>
<dbReference type="CDD" id="cd00326">
    <property type="entry name" value="alpha_CA"/>
    <property type="match status" value="1"/>
</dbReference>
<dbReference type="GO" id="GO:0005737">
    <property type="term" value="C:cytoplasm"/>
    <property type="evidence" value="ECO:0007669"/>
    <property type="project" value="TreeGrafter"/>
</dbReference>
<dbReference type="SMART" id="SM01057">
    <property type="entry name" value="Carb_anhydrase"/>
    <property type="match status" value="1"/>
</dbReference>
<dbReference type="AlphaFoldDB" id="A0AAV7IJZ7"/>
<dbReference type="Proteomes" id="UP000826195">
    <property type="component" value="Unassembled WGS sequence"/>
</dbReference>
<organism evidence="3 4">
    <name type="scientific">Cotesia glomerata</name>
    <name type="common">Lepidopteran parasitic wasp</name>
    <name type="synonym">Apanteles glomeratus</name>
    <dbReference type="NCBI Taxonomy" id="32391"/>
    <lineage>
        <taxon>Eukaryota</taxon>
        <taxon>Metazoa</taxon>
        <taxon>Ecdysozoa</taxon>
        <taxon>Arthropoda</taxon>
        <taxon>Hexapoda</taxon>
        <taxon>Insecta</taxon>
        <taxon>Pterygota</taxon>
        <taxon>Neoptera</taxon>
        <taxon>Endopterygota</taxon>
        <taxon>Hymenoptera</taxon>
        <taxon>Apocrita</taxon>
        <taxon>Ichneumonoidea</taxon>
        <taxon>Braconidae</taxon>
        <taxon>Microgastrinae</taxon>
        <taxon>Cotesia</taxon>
    </lineage>
</organism>
<dbReference type="GO" id="GO:0008270">
    <property type="term" value="F:zinc ion binding"/>
    <property type="evidence" value="ECO:0007669"/>
    <property type="project" value="InterPro"/>
</dbReference>
<dbReference type="GO" id="GO:0004089">
    <property type="term" value="F:carbonate dehydratase activity"/>
    <property type="evidence" value="ECO:0007669"/>
    <property type="project" value="InterPro"/>
</dbReference>
<gene>
    <name evidence="3" type="ORF">KQX54_008035</name>
</gene>
<comment type="caution">
    <text evidence="3">The sequence shown here is derived from an EMBL/GenBank/DDBJ whole genome shotgun (WGS) entry which is preliminary data.</text>
</comment>
<reference evidence="3 4" key="1">
    <citation type="journal article" date="2021" name="J. Hered.">
        <title>A chromosome-level genome assembly of the parasitoid wasp, Cotesia glomerata (Hymenoptera: Braconidae).</title>
        <authorList>
            <person name="Pinto B.J."/>
            <person name="Weis J.J."/>
            <person name="Gamble T."/>
            <person name="Ode P.J."/>
            <person name="Paul R."/>
            <person name="Zaspel J.M."/>
        </authorList>
    </citation>
    <scope>NUCLEOTIDE SEQUENCE [LARGE SCALE GENOMIC DNA]</scope>
    <source>
        <strain evidence="3">CgM1</strain>
    </source>
</reference>